<accession>A0A4Y2NY72</accession>
<evidence type="ECO:0000313" key="2">
    <source>
        <dbReference type="Proteomes" id="UP000499080"/>
    </source>
</evidence>
<dbReference type="AlphaFoldDB" id="A0A4Y2NY72"/>
<proteinExistence type="predicted"/>
<sequence>MEVSGIFPFSARHSVGVESMLWMSLCGCSTYSDGLPRVCSRRESTPNHFKGSVSLTGTPAIHTKSSCSRQHCLCHCYSIVEAVFLLSKVSQKLVVTFLLSLHLSSYLFFRKKLVSSLPLSPEKYLPHFTTHEPAIFNTAGKIAKLRQAANILKRAKAQ</sequence>
<organism evidence="1 2">
    <name type="scientific">Araneus ventricosus</name>
    <name type="common">Orbweaver spider</name>
    <name type="synonym">Epeira ventricosa</name>
    <dbReference type="NCBI Taxonomy" id="182803"/>
    <lineage>
        <taxon>Eukaryota</taxon>
        <taxon>Metazoa</taxon>
        <taxon>Ecdysozoa</taxon>
        <taxon>Arthropoda</taxon>
        <taxon>Chelicerata</taxon>
        <taxon>Arachnida</taxon>
        <taxon>Araneae</taxon>
        <taxon>Araneomorphae</taxon>
        <taxon>Entelegynae</taxon>
        <taxon>Araneoidea</taxon>
        <taxon>Araneidae</taxon>
        <taxon>Araneus</taxon>
    </lineage>
</organism>
<dbReference type="EMBL" id="BGPR01009940">
    <property type="protein sequence ID" value="GBN43230.1"/>
    <property type="molecule type" value="Genomic_DNA"/>
</dbReference>
<comment type="caution">
    <text evidence="1">The sequence shown here is derived from an EMBL/GenBank/DDBJ whole genome shotgun (WGS) entry which is preliminary data.</text>
</comment>
<keyword evidence="2" id="KW-1185">Reference proteome</keyword>
<reference evidence="1 2" key="1">
    <citation type="journal article" date="2019" name="Sci. Rep.">
        <title>Orb-weaving spider Araneus ventricosus genome elucidates the spidroin gene catalogue.</title>
        <authorList>
            <person name="Kono N."/>
            <person name="Nakamura H."/>
            <person name="Ohtoshi R."/>
            <person name="Moran D.A.P."/>
            <person name="Shinohara A."/>
            <person name="Yoshida Y."/>
            <person name="Fujiwara M."/>
            <person name="Mori M."/>
            <person name="Tomita M."/>
            <person name="Arakawa K."/>
        </authorList>
    </citation>
    <scope>NUCLEOTIDE SEQUENCE [LARGE SCALE GENOMIC DNA]</scope>
</reference>
<dbReference type="Proteomes" id="UP000499080">
    <property type="component" value="Unassembled WGS sequence"/>
</dbReference>
<protein>
    <submittedName>
        <fullName evidence="1">Uncharacterized protein</fullName>
    </submittedName>
</protein>
<gene>
    <name evidence="1" type="ORF">AVEN_264160_1</name>
</gene>
<evidence type="ECO:0000313" key="1">
    <source>
        <dbReference type="EMBL" id="GBN43230.1"/>
    </source>
</evidence>
<name>A0A4Y2NY72_ARAVE</name>